<organism evidence="1 2">
    <name type="scientific">Burkholderia cenocepacia</name>
    <dbReference type="NCBI Taxonomy" id="95486"/>
    <lineage>
        <taxon>Bacteria</taxon>
        <taxon>Pseudomonadati</taxon>
        <taxon>Pseudomonadota</taxon>
        <taxon>Betaproteobacteria</taxon>
        <taxon>Burkholderiales</taxon>
        <taxon>Burkholderiaceae</taxon>
        <taxon>Burkholderia</taxon>
        <taxon>Burkholderia cepacia complex</taxon>
    </lineage>
</organism>
<sequence>MPLLKVTDPFQGFRCQRNVFLGFTMKHNHNFVKACHAFNVAEDNSVYFARLRFDFSLLLFSLPSSHFMSTGYEFRLAFLIGDQAFFPSPE</sequence>
<proteinExistence type="predicted"/>
<dbReference type="EMBL" id="MUTJ01000093">
    <property type="protein sequence ID" value="ONU77312.1"/>
    <property type="molecule type" value="Genomic_DNA"/>
</dbReference>
<evidence type="ECO:0000313" key="1">
    <source>
        <dbReference type="EMBL" id="ONU77312.1"/>
    </source>
</evidence>
<name>A0A1V2VWG2_9BURK</name>
<protein>
    <submittedName>
        <fullName evidence="1">Uncharacterized protein</fullName>
    </submittedName>
</protein>
<dbReference type="Proteomes" id="UP000188543">
    <property type="component" value="Unassembled WGS sequence"/>
</dbReference>
<evidence type="ECO:0000313" key="2">
    <source>
        <dbReference type="Proteomes" id="UP000188543"/>
    </source>
</evidence>
<gene>
    <name evidence="1" type="ORF">A8E72_31040</name>
</gene>
<dbReference type="AlphaFoldDB" id="A0A1V2VWG2"/>
<reference evidence="1 2" key="1">
    <citation type="submission" date="2016-08" db="EMBL/GenBank/DDBJ databases">
        <authorList>
            <person name="Seilhamer J.J."/>
        </authorList>
    </citation>
    <scope>NUCLEOTIDE SEQUENCE [LARGE SCALE GENOMIC DNA]</scope>
    <source>
        <strain evidence="1 2">VC14762</strain>
    </source>
</reference>
<accession>A0A1V2VWG2</accession>
<comment type="caution">
    <text evidence="1">The sequence shown here is derived from an EMBL/GenBank/DDBJ whole genome shotgun (WGS) entry which is preliminary data.</text>
</comment>